<evidence type="ECO:0000313" key="3">
    <source>
        <dbReference type="Proteomes" id="UP000521872"/>
    </source>
</evidence>
<gene>
    <name evidence="2" type="ORF">D9613_001821</name>
</gene>
<feature type="region of interest" description="Disordered" evidence="1">
    <location>
        <begin position="153"/>
        <end position="185"/>
    </location>
</feature>
<evidence type="ECO:0000313" key="2">
    <source>
        <dbReference type="EMBL" id="KAF4623943.1"/>
    </source>
</evidence>
<comment type="caution">
    <text evidence="2">The sequence shown here is derived from an EMBL/GenBank/DDBJ whole genome shotgun (WGS) entry which is preliminary data.</text>
</comment>
<organism evidence="2 3">
    <name type="scientific">Agrocybe pediades</name>
    <dbReference type="NCBI Taxonomy" id="84607"/>
    <lineage>
        <taxon>Eukaryota</taxon>
        <taxon>Fungi</taxon>
        <taxon>Dikarya</taxon>
        <taxon>Basidiomycota</taxon>
        <taxon>Agaricomycotina</taxon>
        <taxon>Agaricomycetes</taxon>
        <taxon>Agaricomycetidae</taxon>
        <taxon>Agaricales</taxon>
        <taxon>Agaricineae</taxon>
        <taxon>Strophariaceae</taxon>
        <taxon>Agrocybe</taxon>
    </lineage>
</organism>
<feature type="compositionally biased region" description="Low complexity" evidence="1">
    <location>
        <begin position="306"/>
        <end position="317"/>
    </location>
</feature>
<feature type="compositionally biased region" description="Basic and acidic residues" evidence="1">
    <location>
        <begin position="170"/>
        <end position="179"/>
    </location>
</feature>
<feature type="region of interest" description="Disordered" evidence="1">
    <location>
        <begin position="286"/>
        <end position="317"/>
    </location>
</feature>
<dbReference type="AlphaFoldDB" id="A0A8H4R7S8"/>
<dbReference type="Proteomes" id="UP000521872">
    <property type="component" value="Unassembled WGS sequence"/>
</dbReference>
<reference evidence="2 3" key="1">
    <citation type="submission" date="2019-12" db="EMBL/GenBank/DDBJ databases">
        <authorList>
            <person name="Floudas D."/>
            <person name="Bentzer J."/>
            <person name="Ahren D."/>
            <person name="Johansson T."/>
            <person name="Persson P."/>
            <person name="Tunlid A."/>
        </authorList>
    </citation>
    <scope>NUCLEOTIDE SEQUENCE [LARGE SCALE GENOMIC DNA]</scope>
    <source>
        <strain evidence="2 3">CBS 102.39</strain>
    </source>
</reference>
<name>A0A8H4R7S8_9AGAR</name>
<proteinExistence type="predicted"/>
<protein>
    <submittedName>
        <fullName evidence="2">Uncharacterized protein</fullName>
    </submittedName>
</protein>
<feature type="region of interest" description="Disordered" evidence="1">
    <location>
        <begin position="200"/>
        <end position="228"/>
    </location>
</feature>
<evidence type="ECO:0000256" key="1">
    <source>
        <dbReference type="SAM" id="MobiDB-lite"/>
    </source>
</evidence>
<sequence length="412" mass="45298">MSAISAATVHVILDYLCPLTAPLPAHLISKPLLQRHHFLDISPDNAADYLAWPSANPEEQSHAVAVLQSEAVPLHDHFQVNYVPDPHDIQAHVRITPDLRLIFLLDKQNGHWLYHNVALMPFPAHSYSSFDDALKAYSPDDFLPEQNHVFDQKDQDDEDSYWNAYGAGDDDSHQPRSDDYLDNGANSEDAYWAQYSAVQGSGDSTLPSPLPSKKKVLGGPQADTPLPDRIIVPSDNLQTNHVELYNPLEPPEPSSLVRRLEALSAESPSKSPTLFEFDGRPVTYPTPGELDSLSFNTAPDSPGAVPALSASSSTASPQPLQRCSDEFVVVDPAAAATVSCAVDSSLPSDSLILSHPSNDSHPQRHDPAQDILRENIKGFYQLWKLGRHDLSSNSTTDKEIFLDNVRQALEEL</sequence>
<keyword evidence="3" id="KW-1185">Reference proteome</keyword>
<dbReference type="EMBL" id="JAACJL010000001">
    <property type="protein sequence ID" value="KAF4623943.1"/>
    <property type="molecule type" value="Genomic_DNA"/>
</dbReference>
<accession>A0A8H4R7S8</accession>